<dbReference type="InterPro" id="IPR035986">
    <property type="entry name" value="PKD_dom_sf"/>
</dbReference>
<protein>
    <recommendedName>
        <fullName evidence="2">PKD domain-containing protein</fullName>
    </recommendedName>
</protein>
<feature type="compositionally biased region" description="Polar residues" evidence="1">
    <location>
        <begin position="489"/>
        <end position="509"/>
    </location>
</feature>
<dbReference type="Gene3D" id="2.60.120.380">
    <property type="match status" value="1"/>
</dbReference>
<name>A0A363UP93_9GAMM</name>
<dbReference type="InterPro" id="IPR022409">
    <property type="entry name" value="PKD/Chitinase_dom"/>
</dbReference>
<dbReference type="PROSITE" id="PS50093">
    <property type="entry name" value="PKD"/>
    <property type="match status" value="1"/>
</dbReference>
<dbReference type="Pfam" id="PF18911">
    <property type="entry name" value="PKD_4"/>
    <property type="match status" value="1"/>
</dbReference>
<dbReference type="OrthoDB" id="220114at2"/>
<keyword evidence="4" id="KW-1185">Reference proteome</keyword>
<dbReference type="InterPro" id="IPR000601">
    <property type="entry name" value="PKD_dom"/>
</dbReference>
<reference evidence="3 4" key="1">
    <citation type="submission" date="2018-05" db="EMBL/GenBank/DDBJ databases">
        <title>Abyssibacter profundi OUC007T gen. nov., sp. nov, a marine bacterium isolated from seawater of the Mariana Trench.</title>
        <authorList>
            <person name="Zhou S."/>
        </authorList>
    </citation>
    <scope>NUCLEOTIDE SEQUENCE [LARGE SCALE GENOMIC DNA]</scope>
    <source>
        <strain evidence="3 4">OUC007</strain>
    </source>
</reference>
<feature type="domain" description="PKD" evidence="2">
    <location>
        <begin position="485"/>
        <end position="573"/>
    </location>
</feature>
<dbReference type="EMBL" id="QEQK01000002">
    <property type="protein sequence ID" value="PWN57268.1"/>
    <property type="molecule type" value="Genomic_DNA"/>
</dbReference>
<sequence length="670" mass="71108">MVRSAARACSLARRHMPPVGLAGLFMLTALVCGVAVAQPLPPDRPDFPSLTLDGPLSGQAAVLALGDDLAAVAAYYRMPADVLAALLQNDPTARIDGGGRIYFVEDGLHQPLAASTAASSQTTGALDRSRTFNLSSLPGSNRSIYLDFDGHSITGEEWNNGARINAGPWDIDGRPGQFSDQEHRIIQAVWQRVAEDFAPFDVNVTTREPVESDLIRDSRNDGRFGMRVVITPNTFYDCDCGGVAYLSVFDYFGSNPGRYQPAWVFNSSEETIAEAVSHEAGHTLGLRHDGVDSDPYYRGHGSGATSWAPIMGISYGQAVTQWSRGEYAGANNTQDDIATMPDNGAALRLDDAGDGPNTANRLQVRLSGGTQRVEHTGTITRDEDTDWLMFVAGAGPAGFTIEPGPIRPNLDVRLQLIDSDGVMLADASPRDRLGASLAVELGGGTYYLVVDGVGTGNPTVAYSDYGSIGAYRITGSYPDTDAQPPVARFTTSPEQGGTPQWVSTDASDSQDPDGRIVDYRWDFGDGRIAEGPQAYCTYSQPGTYMISLTVRDNDGLGDALRKAVTITATPSVSTVGAPVTAATEGDPLNQCMPGEQSEQSGNTNGRTNSTPQGNQDDPVASDDDPAVAPDAPSSAGSGAVAPWTLLLLLMLTAGRYHSRFHAAFRFLPIG</sequence>
<feature type="region of interest" description="Disordered" evidence="1">
    <location>
        <begin position="577"/>
        <end position="637"/>
    </location>
</feature>
<dbReference type="SUPFAM" id="SSF49299">
    <property type="entry name" value="PKD domain"/>
    <property type="match status" value="1"/>
</dbReference>
<evidence type="ECO:0000313" key="3">
    <source>
        <dbReference type="EMBL" id="PWN57268.1"/>
    </source>
</evidence>
<feature type="region of interest" description="Disordered" evidence="1">
    <location>
        <begin position="489"/>
        <end position="513"/>
    </location>
</feature>
<dbReference type="SUPFAM" id="SSF55486">
    <property type="entry name" value="Metalloproteases ('zincins'), catalytic domain"/>
    <property type="match status" value="1"/>
</dbReference>
<dbReference type="InterPro" id="IPR013783">
    <property type="entry name" value="Ig-like_fold"/>
</dbReference>
<proteinExistence type="predicted"/>
<gene>
    <name evidence="3" type="ORF">DEH80_01815</name>
</gene>
<accession>A0A363UP93</accession>
<dbReference type="AlphaFoldDB" id="A0A363UP93"/>
<evidence type="ECO:0000313" key="4">
    <source>
        <dbReference type="Proteomes" id="UP000251800"/>
    </source>
</evidence>
<comment type="caution">
    <text evidence="3">The sequence shown here is derived from an EMBL/GenBank/DDBJ whole genome shotgun (WGS) entry which is preliminary data.</text>
</comment>
<feature type="compositionally biased region" description="Low complexity" evidence="1">
    <location>
        <begin position="626"/>
        <end position="637"/>
    </location>
</feature>
<dbReference type="Gene3D" id="2.60.40.10">
    <property type="entry name" value="Immunoglobulins"/>
    <property type="match status" value="1"/>
</dbReference>
<feature type="compositionally biased region" description="Polar residues" evidence="1">
    <location>
        <begin position="596"/>
        <end position="615"/>
    </location>
</feature>
<evidence type="ECO:0000256" key="1">
    <source>
        <dbReference type="SAM" id="MobiDB-lite"/>
    </source>
</evidence>
<evidence type="ECO:0000259" key="2">
    <source>
        <dbReference type="PROSITE" id="PS50093"/>
    </source>
</evidence>
<organism evidence="3 4">
    <name type="scientific">Abyssibacter profundi</name>
    <dbReference type="NCBI Taxonomy" id="2182787"/>
    <lineage>
        <taxon>Bacteria</taxon>
        <taxon>Pseudomonadati</taxon>
        <taxon>Pseudomonadota</taxon>
        <taxon>Gammaproteobacteria</taxon>
        <taxon>Chromatiales</taxon>
        <taxon>Oceanococcaceae</taxon>
        <taxon>Abyssibacter</taxon>
    </lineage>
</organism>
<dbReference type="Proteomes" id="UP000251800">
    <property type="component" value="Unassembled WGS sequence"/>
</dbReference>
<dbReference type="CDD" id="cd00146">
    <property type="entry name" value="PKD"/>
    <property type="match status" value="1"/>
</dbReference>
<dbReference type="SMART" id="SM00089">
    <property type="entry name" value="PKD"/>
    <property type="match status" value="1"/>
</dbReference>